<evidence type="ECO:0000313" key="3">
    <source>
        <dbReference type="EMBL" id="CAD6255698.1"/>
    </source>
</evidence>
<dbReference type="InterPro" id="IPR025315">
    <property type="entry name" value="DUF4220"/>
</dbReference>
<evidence type="ECO:0000256" key="1">
    <source>
        <dbReference type="SAM" id="Phobius"/>
    </source>
</evidence>
<comment type="caution">
    <text evidence="3">The sequence shown here is derived from an EMBL/GenBank/DDBJ whole genome shotgun (WGS) entry which is preliminary data.</text>
</comment>
<evidence type="ECO:0000259" key="2">
    <source>
        <dbReference type="Pfam" id="PF13968"/>
    </source>
</evidence>
<feature type="transmembrane region" description="Helical" evidence="1">
    <location>
        <begin position="62"/>
        <end position="82"/>
    </location>
</feature>
<feature type="transmembrane region" description="Helical" evidence="1">
    <location>
        <begin position="94"/>
        <end position="113"/>
    </location>
</feature>
<accession>A0A811QI03</accession>
<name>A0A811QI03_9POAL</name>
<feature type="transmembrane region" description="Helical" evidence="1">
    <location>
        <begin position="327"/>
        <end position="349"/>
    </location>
</feature>
<keyword evidence="4" id="KW-1185">Reference proteome</keyword>
<protein>
    <recommendedName>
        <fullName evidence="2">DUF4220 domain-containing protein</fullName>
    </recommendedName>
</protein>
<reference evidence="3" key="1">
    <citation type="submission" date="2020-10" db="EMBL/GenBank/DDBJ databases">
        <authorList>
            <person name="Han B."/>
            <person name="Lu T."/>
            <person name="Zhao Q."/>
            <person name="Huang X."/>
            <person name="Zhao Y."/>
        </authorList>
    </citation>
    <scope>NUCLEOTIDE SEQUENCE</scope>
</reference>
<dbReference type="PANTHER" id="PTHR31325">
    <property type="entry name" value="OS01G0798800 PROTEIN-RELATED"/>
    <property type="match status" value="1"/>
</dbReference>
<dbReference type="Pfam" id="PF04578">
    <property type="entry name" value="DUF594"/>
    <property type="match status" value="1"/>
</dbReference>
<sequence length="698" mass="79229">MLDADMDLAPSPSPISSPTYDCIDPGQNHIGIVEVLVVLAIVAMFILHILGSLRRRSSHGVIHALVMGVSTLSYPLVSFTIGRMKSSDWYLDDFPVWAVFMLLLLGSTDNLTACRLNDIENWKSIYVNTLFKGFLVVYVVVNITMLQNHHFRYLYSILAILFVGVLKWYQRIASMRMVSKSYLCKNMKVIAEYMKHKDNLLRSFDPVTMEGYKYMVAGEKYCTKRPGRVTTVEQIWQCTGNLLLRERGMLLKDVCLSMALSKMLNRRFAGFKLSEAKLPKTHDFVFKGLLAGDKPHQRAFRVIEEELVFVHDLYYTRYSYLYQKGRYLALCLPIIMFGLCSWLAHLIVRDRSTDDWTFSDLTIFITVVLAFLELYQLYLYVASGWFKVALLRSYVTKPFLQRKGCFPEMIMGLLLRLQAFRPWKNRLGQYCIIQELGHKSGASNCLHYATLRLVDKAKNKKGCKKSVTLSENVKKAIVESLLGSNGHLTNGVTSLKENGVHGHLSWACNGTAAEGSVTRTILVWHIATTLCEHQLDTQAKKQDVVRTASTLSQYCLHLLAFAPHLLPDHISISESILDETIEKAGDILKGAKTMKKKCEKLMENSNHTGAYDDEASLVITQGTKLARDLLEHIPEMRSRWKVLSDFWAEMMLYISPSDDSRAHLETLARGGEFITHLWALLTHAGVLKRAPTGPNDLV</sequence>
<dbReference type="EMBL" id="CAJGYO010000010">
    <property type="protein sequence ID" value="CAD6255698.1"/>
    <property type="molecule type" value="Genomic_DNA"/>
</dbReference>
<feature type="transmembrane region" description="Helical" evidence="1">
    <location>
        <begin position="361"/>
        <end position="382"/>
    </location>
</feature>
<keyword evidence="1" id="KW-0472">Membrane</keyword>
<dbReference type="Pfam" id="PF13968">
    <property type="entry name" value="DUF4220"/>
    <property type="match status" value="1"/>
</dbReference>
<dbReference type="Proteomes" id="UP000604825">
    <property type="component" value="Unassembled WGS sequence"/>
</dbReference>
<keyword evidence="1" id="KW-0812">Transmembrane</keyword>
<feature type="transmembrane region" description="Helical" evidence="1">
    <location>
        <begin position="30"/>
        <end position="50"/>
    </location>
</feature>
<dbReference type="OrthoDB" id="1559504at2759"/>
<proteinExistence type="predicted"/>
<feature type="domain" description="DUF4220" evidence="2">
    <location>
        <begin position="69"/>
        <end position="434"/>
    </location>
</feature>
<dbReference type="InterPro" id="IPR007658">
    <property type="entry name" value="DUF594"/>
</dbReference>
<organism evidence="3 4">
    <name type="scientific">Miscanthus lutarioriparius</name>
    <dbReference type="NCBI Taxonomy" id="422564"/>
    <lineage>
        <taxon>Eukaryota</taxon>
        <taxon>Viridiplantae</taxon>
        <taxon>Streptophyta</taxon>
        <taxon>Embryophyta</taxon>
        <taxon>Tracheophyta</taxon>
        <taxon>Spermatophyta</taxon>
        <taxon>Magnoliopsida</taxon>
        <taxon>Liliopsida</taxon>
        <taxon>Poales</taxon>
        <taxon>Poaceae</taxon>
        <taxon>PACMAD clade</taxon>
        <taxon>Panicoideae</taxon>
        <taxon>Andropogonodae</taxon>
        <taxon>Andropogoneae</taxon>
        <taxon>Saccharinae</taxon>
        <taxon>Miscanthus</taxon>
    </lineage>
</organism>
<keyword evidence="1" id="KW-1133">Transmembrane helix</keyword>
<dbReference type="AlphaFoldDB" id="A0A811QI03"/>
<feature type="transmembrane region" description="Helical" evidence="1">
    <location>
        <begin position="151"/>
        <end position="169"/>
    </location>
</feature>
<gene>
    <name evidence="3" type="ORF">NCGR_LOCUS39237</name>
</gene>
<evidence type="ECO:0000313" key="4">
    <source>
        <dbReference type="Proteomes" id="UP000604825"/>
    </source>
</evidence>
<feature type="transmembrane region" description="Helical" evidence="1">
    <location>
        <begin position="125"/>
        <end position="145"/>
    </location>
</feature>